<sequence>MGIDAIALWRKENAPVFVDHAVTNVMMLARFFGYTVRLYLVGPEVMDVGWWISDDDSVVYDGNPETGDDEPHLPGE</sequence>
<dbReference type="KEGG" id="acab:QRX50_45520"/>
<dbReference type="RefSeq" id="WP_285969249.1">
    <property type="nucleotide sequence ID" value="NZ_CP127294.1"/>
</dbReference>
<protein>
    <submittedName>
        <fullName evidence="1">Uncharacterized protein</fullName>
    </submittedName>
</protein>
<organism evidence="1 2">
    <name type="scientific">Amycolatopsis carbonis</name>
    <dbReference type="NCBI Taxonomy" id="715471"/>
    <lineage>
        <taxon>Bacteria</taxon>
        <taxon>Bacillati</taxon>
        <taxon>Actinomycetota</taxon>
        <taxon>Actinomycetes</taxon>
        <taxon>Pseudonocardiales</taxon>
        <taxon>Pseudonocardiaceae</taxon>
        <taxon>Amycolatopsis</taxon>
    </lineage>
</organism>
<gene>
    <name evidence="1" type="ORF">QRX50_45520</name>
</gene>
<accession>A0A9Y2MX05</accession>
<dbReference type="EMBL" id="CP127294">
    <property type="protein sequence ID" value="WIX78534.1"/>
    <property type="molecule type" value="Genomic_DNA"/>
</dbReference>
<reference evidence="1 2" key="1">
    <citation type="submission" date="2023-06" db="EMBL/GenBank/DDBJ databases">
        <authorList>
            <person name="Oyuntsetseg B."/>
            <person name="Kim S.B."/>
        </authorList>
    </citation>
    <scope>NUCLEOTIDE SEQUENCE [LARGE SCALE GENOMIC DNA]</scope>
    <source>
        <strain evidence="1 2">2-15</strain>
    </source>
</reference>
<evidence type="ECO:0000313" key="2">
    <source>
        <dbReference type="Proteomes" id="UP001236014"/>
    </source>
</evidence>
<evidence type="ECO:0000313" key="1">
    <source>
        <dbReference type="EMBL" id="WIX78534.1"/>
    </source>
</evidence>
<keyword evidence="2" id="KW-1185">Reference proteome</keyword>
<dbReference type="Proteomes" id="UP001236014">
    <property type="component" value="Chromosome"/>
</dbReference>
<proteinExistence type="predicted"/>
<name>A0A9Y2MX05_9PSEU</name>
<dbReference type="AlphaFoldDB" id="A0A9Y2MX05"/>